<feature type="transmembrane region" description="Helical" evidence="6">
    <location>
        <begin position="87"/>
        <end position="109"/>
    </location>
</feature>
<dbReference type="Proteomes" id="UP001500603">
    <property type="component" value="Unassembled WGS sequence"/>
</dbReference>
<comment type="subcellular location">
    <subcellularLocation>
        <location evidence="1">Cell membrane</location>
        <topology evidence="1">Multi-pass membrane protein</topology>
    </subcellularLocation>
</comment>
<accession>A0ABP9K0H0</accession>
<feature type="transmembrane region" description="Helical" evidence="6">
    <location>
        <begin position="12"/>
        <end position="29"/>
    </location>
</feature>
<dbReference type="InterPro" id="IPR011701">
    <property type="entry name" value="MFS"/>
</dbReference>
<feature type="transmembrane region" description="Helical" evidence="6">
    <location>
        <begin position="402"/>
        <end position="421"/>
    </location>
</feature>
<evidence type="ECO:0000313" key="9">
    <source>
        <dbReference type="Proteomes" id="UP001500603"/>
    </source>
</evidence>
<feature type="transmembrane region" description="Helical" evidence="6">
    <location>
        <begin position="442"/>
        <end position="466"/>
    </location>
</feature>
<dbReference type="PANTHER" id="PTHR23530">
    <property type="entry name" value="TRANSPORT PROTEIN-RELATED"/>
    <property type="match status" value="1"/>
</dbReference>
<sequence>MRAVLFKGLGDLVPLYGLYALLFADHGLSTGQISSLFALWSCTAFLLEVPSGAWADTVSRRGLLVLGGLLSTSGFALWTVAPSYLGFAVGFVLWGISGALLSGTFEALLYDELCAKPAVAVATAYPRVLGHTRAAAEAAVFLGILLGTPLYLLGGYALVGWVSVGFGVLHTLAAMSLPSAAKAVSALDVDALEELVDEQPVAEESGTAEAVRSPAAADRVGEVAASPDRGSGAGVSETDRGCSDDGALEDGGSAVGRCREFAARQEHIHYADRNTATESLAAGMRRSARRPFARYLRMLRTGVAESIRIRAVRNGVLLAALLSGITAFDEYFGLLAESVGVATVLVPLLVGVTVFGSFVGSLLAGRTEGMSGRTMAAMVGGGGALMLVGSLVAGTAAGNPHAVYALAGLGFVAIGAAYGLVYNAGVVAQARLQDTIEGPARATVLSVSGLLGEVFALAVFGFVAVVGTWWPMPVVVAVLALSLPVIAIFGRSWLPPRVAPS</sequence>
<keyword evidence="9" id="KW-1185">Reference proteome</keyword>
<dbReference type="SUPFAM" id="SSF103473">
    <property type="entry name" value="MFS general substrate transporter"/>
    <property type="match status" value="1"/>
</dbReference>
<feature type="region of interest" description="Disordered" evidence="5">
    <location>
        <begin position="199"/>
        <end position="248"/>
    </location>
</feature>
<organism evidence="8 9">
    <name type="scientific">Nocardia callitridis</name>
    <dbReference type="NCBI Taxonomy" id="648753"/>
    <lineage>
        <taxon>Bacteria</taxon>
        <taxon>Bacillati</taxon>
        <taxon>Actinomycetota</taxon>
        <taxon>Actinomycetes</taxon>
        <taxon>Mycobacteriales</taxon>
        <taxon>Nocardiaceae</taxon>
        <taxon>Nocardia</taxon>
    </lineage>
</organism>
<evidence type="ECO:0000313" key="8">
    <source>
        <dbReference type="EMBL" id="GAA5047100.1"/>
    </source>
</evidence>
<dbReference type="Gene3D" id="1.20.1250.20">
    <property type="entry name" value="MFS general substrate transporter like domains"/>
    <property type="match status" value="2"/>
</dbReference>
<feature type="domain" description="Major facilitator superfamily (MFS) profile" evidence="7">
    <location>
        <begin position="308"/>
        <end position="501"/>
    </location>
</feature>
<dbReference type="EMBL" id="BAABJM010000001">
    <property type="protein sequence ID" value="GAA5047100.1"/>
    <property type="molecule type" value="Genomic_DNA"/>
</dbReference>
<dbReference type="InterPro" id="IPR036259">
    <property type="entry name" value="MFS_trans_sf"/>
</dbReference>
<evidence type="ECO:0000256" key="6">
    <source>
        <dbReference type="SAM" id="Phobius"/>
    </source>
</evidence>
<evidence type="ECO:0000259" key="7">
    <source>
        <dbReference type="PROSITE" id="PS50850"/>
    </source>
</evidence>
<name>A0ABP9K0H0_9NOCA</name>
<feature type="transmembrane region" description="Helical" evidence="6">
    <location>
        <begin position="376"/>
        <end position="396"/>
    </location>
</feature>
<proteinExistence type="predicted"/>
<reference evidence="9" key="1">
    <citation type="journal article" date="2019" name="Int. J. Syst. Evol. Microbiol.">
        <title>The Global Catalogue of Microorganisms (GCM) 10K type strain sequencing project: providing services to taxonomists for standard genome sequencing and annotation.</title>
        <authorList>
            <consortium name="The Broad Institute Genomics Platform"/>
            <consortium name="The Broad Institute Genome Sequencing Center for Infectious Disease"/>
            <person name="Wu L."/>
            <person name="Ma J."/>
        </authorList>
    </citation>
    <scope>NUCLEOTIDE SEQUENCE [LARGE SCALE GENOMIC DNA]</scope>
    <source>
        <strain evidence="9">JCM 18298</strain>
    </source>
</reference>
<evidence type="ECO:0000256" key="5">
    <source>
        <dbReference type="SAM" id="MobiDB-lite"/>
    </source>
</evidence>
<dbReference type="Pfam" id="PF07690">
    <property type="entry name" value="MFS_1"/>
    <property type="match status" value="1"/>
</dbReference>
<evidence type="ECO:0000256" key="4">
    <source>
        <dbReference type="ARBA" id="ARBA00023136"/>
    </source>
</evidence>
<dbReference type="InterPro" id="IPR020846">
    <property type="entry name" value="MFS_dom"/>
</dbReference>
<feature type="transmembrane region" description="Helical" evidence="6">
    <location>
        <begin position="340"/>
        <end position="364"/>
    </location>
</feature>
<dbReference type="InterPro" id="IPR053160">
    <property type="entry name" value="MFS_DHA3_Transporter"/>
</dbReference>
<evidence type="ECO:0000256" key="2">
    <source>
        <dbReference type="ARBA" id="ARBA00022692"/>
    </source>
</evidence>
<evidence type="ECO:0000256" key="1">
    <source>
        <dbReference type="ARBA" id="ARBA00004651"/>
    </source>
</evidence>
<comment type="caution">
    <text evidence="8">The sequence shown here is derived from an EMBL/GenBank/DDBJ whole genome shotgun (WGS) entry which is preliminary data.</text>
</comment>
<keyword evidence="4 6" id="KW-0472">Membrane</keyword>
<keyword evidence="3 6" id="KW-1133">Transmembrane helix</keyword>
<feature type="transmembrane region" description="Helical" evidence="6">
    <location>
        <begin position="35"/>
        <end position="55"/>
    </location>
</feature>
<dbReference type="PANTHER" id="PTHR23530:SF1">
    <property type="entry name" value="PERMEASE, MAJOR FACILITATOR SUPERFAMILY-RELATED"/>
    <property type="match status" value="1"/>
</dbReference>
<feature type="transmembrane region" description="Helical" evidence="6">
    <location>
        <begin position="134"/>
        <end position="152"/>
    </location>
</feature>
<dbReference type="PROSITE" id="PS50850">
    <property type="entry name" value="MFS"/>
    <property type="match status" value="1"/>
</dbReference>
<feature type="transmembrane region" description="Helical" evidence="6">
    <location>
        <begin position="472"/>
        <end position="494"/>
    </location>
</feature>
<feature type="transmembrane region" description="Helical" evidence="6">
    <location>
        <begin position="62"/>
        <end position="81"/>
    </location>
</feature>
<gene>
    <name evidence="8" type="ORF">GCM10023318_13160</name>
</gene>
<evidence type="ECO:0000256" key="3">
    <source>
        <dbReference type="ARBA" id="ARBA00022989"/>
    </source>
</evidence>
<keyword evidence="2 6" id="KW-0812">Transmembrane</keyword>
<protein>
    <recommendedName>
        <fullName evidence="7">Major facilitator superfamily (MFS) profile domain-containing protein</fullName>
    </recommendedName>
</protein>